<keyword evidence="5" id="KW-0547">Nucleotide-binding</keyword>
<dbReference type="RefSeq" id="WP_282764020.1">
    <property type="nucleotide sequence ID" value="NZ_JASCTH010000023.1"/>
</dbReference>
<accession>A0ABT6WTE3</accession>
<feature type="transmembrane region" description="Helical" evidence="9">
    <location>
        <begin position="113"/>
        <end position="132"/>
    </location>
</feature>
<keyword evidence="12" id="KW-1185">Reference proteome</keyword>
<dbReference type="Gene3D" id="3.30.565.10">
    <property type="entry name" value="Histidine kinase-like ATPase, C-terminal domain"/>
    <property type="match status" value="1"/>
</dbReference>
<dbReference type="GO" id="GO:0016301">
    <property type="term" value="F:kinase activity"/>
    <property type="evidence" value="ECO:0007669"/>
    <property type="project" value="UniProtKB-KW"/>
</dbReference>
<evidence type="ECO:0000256" key="5">
    <source>
        <dbReference type="ARBA" id="ARBA00022741"/>
    </source>
</evidence>
<keyword evidence="6 11" id="KW-0418">Kinase</keyword>
<reference evidence="11 12" key="1">
    <citation type="submission" date="2023-05" db="EMBL/GenBank/DDBJ databases">
        <title>Actinoplanes sp. NEAU-A12 genome sequencing.</title>
        <authorList>
            <person name="Wang Z.-S."/>
        </authorList>
    </citation>
    <scope>NUCLEOTIDE SEQUENCE [LARGE SCALE GENOMIC DNA]</scope>
    <source>
        <strain evidence="11 12">NEAU-A12</strain>
    </source>
</reference>
<dbReference type="InterPro" id="IPR036890">
    <property type="entry name" value="HATPase_C_sf"/>
</dbReference>
<keyword evidence="4" id="KW-0808">Transferase</keyword>
<proteinExistence type="predicted"/>
<dbReference type="PANTHER" id="PTHR24421">
    <property type="entry name" value="NITRATE/NITRITE SENSOR PROTEIN NARX-RELATED"/>
    <property type="match status" value="1"/>
</dbReference>
<dbReference type="EMBL" id="JASCTH010000023">
    <property type="protein sequence ID" value="MDI6103014.1"/>
    <property type="molecule type" value="Genomic_DNA"/>
</dbReference>
<dbReference type="Gene3D" id="1.20.5.1930">
    <property type="match status" value="1"/>
</dbReference>
<dbReference type="SUPFAM" id="SSF55874">
    <property type="entry name" value="ATPase domain of HSP90 chaperone/DNA topoisomerase II/histidine kinase"/>
    <property type="match status" value="1"/>
</dbReference>
<keyword evidence="9" id="KW-0472">Membrane</keyword>
<comment type="catalytic activity">
    <reaction evidence="1">
        <text>ATP + protein L-histidine = ADP + protein N-phospho-L-histidine.</text>
        <dbReference type="EC" id="2.7.13.3"/>
    </reaction>
</comment>
<dbReference type="EC" id="2.7.13.3" evidence="2"/>
<sequence length="388" mass="42034">MPDAAIGQFWVAWSGRVRTRSWSSSLLAAVTSLAIGVLFLLLARSGEPPAKTLPLSWELGCAGVATAAVMLFRRNQPVLLAATLIAAGVVSVSVFGAIAVALYSVAKRRSWPLAIFVAGLHLATVATLFRLADMPHDYAESVTTVLFLDVAMAALGMLARSVQERARQAQDVHRRRVEEARLLERERIAREMHDVLAHRISLLSVHAGALEFRPQAAPEEIAQAAGVIRRCAFEALEDLRQVIGLLRTAEDLDGERPQPTMADVEELVEDSRRTGAEVTFTNTVTPFEEIPDSIGRQAYRIIQEGLTNARKHAPGAPVRLTVSGGPGQGLIVELRNRTTARDGRSAIPGAGAGMIGFAERVELVGGQLEHGPTPDGDFRLWVSLPWRM</sequence>
<protein>
    <recommendedName>
        <fullName evidence="2">histidine kinase</fullName>
        <ecNumber evidence="2">2.7.13.3</ecNumber>
    </recommendedName>
</protein>
<evidence type="ECO:0000313" key="12">
    <source>
        <dbReference type="Proteomes" id="UP001241758"/>
    </source>
</evidence>
<feature type="domain" description="Signal transduction histidine kinase subgroup 3 dimerisation and phosphoacceptor" evidence="10">
    <location>
        <begin position="184"/>
        <end position="250"/>
    </location>
</feature>
<keyword evidence="7" id="KW-0067">ATP-binding</keyword>
<evidence type="ECO:0000259" key="10">
    <source>
        <dbReference type="Pfam" id="PF07730"/>
    </source>
</evidence>
<dbReference type="InterPro" id="IPR011712">
    <property type="entry name" value="Sig_transdc_His_kin_sub3_dim/P"/>
</dbReference>
<keyword evidence="9" id="KW-1133">Transmembrane helix</keyword>
<evidence type="ECO:0000256" key="4">
    <source>
        <dbReference type="ARBA" id="ARBA00022679"/>
    </source>
</evidence>
<dbReference type="CDD" id="cd16917">
    <property type="entry name" value="HATPase_UhpB-NarQ-NarX-like"/>
    <property type="match status" value="1"/>
</dbReference>
<dbReference type="InterPro" id="IPR050482">
    <property type="entry name" value="Sensor_HK_TwoCompSys"/>
</dbReference>
<evidence type="ECO:0000256" key="1">
    <source>
        <dbReference type="ARBA" id="ARBA00000085"/>
    </source>
</evidence>
<evidence type="ECO:0000313" key="11">
    <source>
        <dbReference type="EMBL" id="MDI6103014.1"/>
    </source>
</evidence>
<feature type="transmembrane region" description="Helical" evidence="9">
    <location>
        <begin position="78"/>
        <end position="106"/>
    </location>
</feature>
<evidence type="ECO:0000256" key="6">
    <source>
        <dbReference type="ARBA" id="ARBA00022777"/>
    </source>
</evidence>
<dbReference type="Proteomes" id="UP001241758">
    <property type="component" value="Unassembled WGS sequence"/>
</dbReference>
<dbReference type="PANTHER" id="PTHR24421:SF10">
    <property type="entry name" value="NITRATE_NITRITE SENSOR PROTEIN NARQ"/>
    <property type="match status" value="1"/>
</dbReference>
<feature type="transmembrane region" description="Helical" evidence="9">
    <location>
        <begin position="138"/>
        <end position="159"/>
    </location>
</feature>
<keyword evidence="9" id="KW-0812">Transmembrane</keyword>
<feature type="transmembrane region" description="Helical" evidence="9">
    <location>
        <begin position="22"/>
        <end position="43"/>
    </location>
</feature>
<organism evidence="11 12">
    <name type="scientific">Actinoplanes sandaracinus</name>
    <dbReference type="NCBI Taxonomy" id="3045177"/>
    <lineage>
        <taxon>Bacteria</taxon>
        <taxon>Bacillati</taxon>
        <taxon>Actinomycetota</taxon>
        <taxon>Actinomycetes</taxon>
        <taxon>Micromonosporales</taxon>
        <taxon>Micromonosporaceae</taxon>
        <taxon>Actinoplanes</taxon>
    </lineage>
</organism>
<keyword evidence="3" id="KW-0597">Phosphoprotein</keyword>
<name>A0ABT6WTE3_9ACTN</name>
<gene>
    <name evidence="11" type="ORF">QLQ12_30810</name>
</gene>
<evidence type="ECO:0000256" key="9">
    <source>
        <dbReference type="SAM" id="Phobius"/>
    </source>
</evidence>
<keyword evidence="8" id="KW-0902">Two-component regulatory system</keyword>
<dbReference type="Pfam" id="PF07730">
    <property type="entry name" value="HisKA_3"/>
    <property type="match status" value="1"/>
</dbReference>
<evidence type="ECO:0000256" key="2">
    <source>
        <dbReference type="ARBA" id="ARBA00012438"/>
    </source>
</evidence>
<evidence type="ECO:0000256" key="8">
    <source>
        <dbReference type="ARBA" id="ARBA00023012"/>
    </source>
</evidence>
<comment type="caution">
    <text evidence="11">The sequence shown here is derived from an EMBL/GenBank/DDBJ whole genome shotgun (WGS) entry which is preliminary data.</text>
</comment>
<evidence type="ECO:0000256" key="3">
    <source>
        <dbReference type="ARBA" id="ARBA00022553"/>
    </source>
</evidence>
<evidence type="ECO:0000256" key="7">
    <source>
        <dbReference type="ARBA" id="ARBA00022840"/>
    </source>
</evidence>